<feature type="compositionally biased region" description="Basic residues" evidence="1">
    <location>
        <begin position="374"/>
        <end position="385"/>
    </location>
</feature>
<dbReference type="PANTHER" id="PTHR13017:SF0">
    <property type="entry name" value="METHENYLTETRAHYDROFOLATE SYNTHASE DOMAIN-CONTAINING PROTEIN"/>
    <property type="match status" value="1"/>
</dbReference>
<dbReference type="Gene3D" id="3.40.50.10420">
    <property type="entry name" value="NagB/RpiA/CoA transferase-like"/>
    <property type="match status" value="1"/>
</dbReference>
<dbReference type="InterPro" id="IPR024185">
    <property type="entry name" value="FTHF_cligase-like_sf"/>
</dbReference>
<dbReference type="SUPFAM" id="SSF100950">
    <property type="entry name" value="NagB/RpiA/CoA transferase-like"/>
    <property type="match status" value="1"/>
</dbReference>
<gene>
    <name evidence="2" type="ORF">EAUS1353_LOCUS1413</name>
</gene>
<dbReference type="InterPro" id="IPR002698">
    <property type="entry name" value="FTHF_cligase"/>
</dbReference>
<evidence type="ECO:0000313" key="2">
    <source>
        <dbReference type="EMBL" id="CAD9239675.1"/>
    </source>
</evidence>
<name>A0A7S1TM00_9RHOD</name>
<dbReference type="EMBL" id="HBGI01002161">
    <property type="protein sequence ID" value="CAD9239675.1"/>
    <property type="molecule type" value="Transcribed_RNA"/>
</dbReference>
<feature type="region of interest" description="Disordered" evidence="1">
    <location>
        <begin position="34"/>
        <end position="63"/>
    </location>
</feature>
<feature type="compositionally biased region" description="Basic and acidic residues" evidence="1">
    <location>
        <begin position="386"/>
        <end position="395"/>
    </location>
</feature>
<sequence>MHAAAFAGSTLCAQRSPITAAGCAARCSAQTTRFRSRCGRRSSSSMARSDTTDGSETGVESERQRLAADARAMQAMQAKSIREMEAESPSAWKWAIRKEIWDHLTESKLARNPMPVHHRIPNHAGAEAAADRLADLPEFRSANTVKINPDSPQKRVRWHALSQAKLLLCPQPRLRTGFFSTMHRDSIPSQDLWRACSAAGVAEFGVPLSLDDALKRARAKSSDEPLTEALQQSLTLDAIVVGSTAVARNGARIGKGEGFAELEYGILRWMGLVTERTPVITTVHDDQILQDERMPTERLLEHDVPVDIIVTPTQVIHTHTKVRKPSGILWHLLSPQKLQQVRVLRELKARIEREEQVVLPTGPDELLPPPAARNRARPQGRRDRRGSRDLRNQGI</sequence>
<dbReference type="InterPro" id="IPR037171">
    <property type="entry name" value="NagB/RpiA_transferase-like"/>
</dbReference>
<protein>
    <recommendedName>
        <fullName evidence="3">5-formyltetrahydrofolate cyclo-ligase</fullName>
    </recommendedName>
</protein>
<dbReference type="PANTHER" id="PTHR13017">
    <property type="entry name" value="5-FORMYLTETRAHYDROFOLATE CYCLO-LIGASE-RELATED"/>
    <property type="match status" value="1"/>
</dbReference>
<feature type="region of interest" description="Disordered" evidence="1">
    <location>
        <begin position="360"/>
        <end position="395"/>
    </location>
</feature>
<accession>A0A7S1TM00</accession>
<evidence type="ECO:0000256" key="1">
    <source>
        <dbReference type="SAM" id="MobiDB-lite"/>
    </source>
</evidence>
<organism evidence="2">
    <name type="scientific">Erythrolobus australicus</name>
    <dbReference type="NCBI Taxonomy" id="1077150"/>
    <lineage>
        <taxon>Eukaryota</taxon>
        <taxon>Rhodophyta</taxon>
        <taxon>Bangiophyceae</taxon>
        <taxon>Porphyridiales</taxon>
        <taxon>Porphyridiaceae</taxon>
        <taxon>Erythrolobus</taxon>
    </lineage>
</organism>
<dbReference type="AlphaFoldDB" id="A0A7S1TM00"/>
<proteinExistence type="predicted"/>
<dbReference type="GO" id="GO:0005737">
    <property type="term" value="C:cytoplasm"/>
    <property type="evidence" value="ECO:0007669"/>
    <property type="project" value="TreeGrafter"/>
</dbReference>
<dbReference type="Pfam" id="PF01812">
    <property type="entry name" value="5-FTHF_cyc-lig"/>
    <property type="match status" value="1"/>
</dbReference>
<reference evidence="2" key="1">
    <citation type="submission" date="2021-01" db="EMBL/GenBank/DDBJ databases">
        <authorList>
            <person name="Corre E."/>
            <person name="Pelletier E."/>
            <person name="Niang G."/>
            <person name="Scheremetjew M."/>
            <person name="Finn R."/>
            <person name="Kale V."/>
            <person name="Holt S."/>
            <person name="Cochrane G."/>
            <person name="Meng A."/>
            <person name="Brown T."/>
            <person name="Cohen L."/>
        </authorList>
    </citation>
    <scope>NUCLEOTIDE SEQUENCE</scope>
    <source>
        <strain evidence="2">CCMP3124</strain>
    </source>
</reference>
<evidence type="ECO:0008006" key="3">
    <source>
        <dbReference type="Google" id="ProtNLM"/>
    </source>
</evidence>